<keyword evidence="2" id="KW-1185">Reference proteome</keyword>
<evidence type="ECO:0000313" key="1">
    <source>
        <dbReference type="EMBL" id="WVX88024.1"/>
    </source>
</evidence>
<evidence type="ECO:0000313" key="2">
    <source>
        <dbReference type="Proteomes" id="UP001348773"/>
    </source>
</evidence>
<dbReference type="Proteomes" id="UP001348773">
    <property type="component" value="Segment"/>
</dbReference>
<organism evidence="1 2">
    <name type="scientific">Arthrobacter phage TforTroy</name>
    <dbReference type="NCBI Taxonomy" id="3118973"/>
    <lineage>
        <taxon>Viruses</taxon>
        <taxon>Duplodnaviria</taxon>
        <taxon>Heunggongvirae</taxon>
        <taxon>Uroviricota</taxon>
        <taxon>Caudoviricetes</taxon>
        <taxon>Casidaviridae</taxon>
        <taxon>Yangvirus</taxon>
        <taxon>Yangvirus tfortroy</taxon>
    </lineage>
</organism>
<protein>
    <submittedName>
        <fullName evidence="1">Uncharacterized protein</fullName>
    </submittedName>
</protein>
<reference evidence="1 2" key="1">
    <citation type="submission" date="2024-01" db="EMBL/GenBank/DDBJ databases">
        <authorList>
            <person name="Hatashita A.H."/>
            <person name="Torres-Espinosa M.A."/>
            <person name="Pham B."/>
            <person name="Scavetti A.M."/>
            <person name="West-Szucs J."/>
            <person name="Mao X."/>
            <person name="Saha A."/>
            <person name="Bartolome A.S."/>
            <person name="Rodriguez S.T."/>
            <person name="Vazquez G.A."/>
            <person name="Chang J.C."/>
            <person name="Sun X."/>
            <person name="Fields B."/>
            <person name="Taylor A."/>
            <person name="Mendoza A.Marie."/>
            <person name="Canio N.Luke."/>
            <person name="Parikh H."/>
            <person name="Kapinos A."/>
            <person name="Zorawik M."/>
            <person name="Garza D.R."/>
            <person name="Reddi K."/>
            <person name="Freise A.C."/>
            <person name="Garcia-Vedrenne A.E."/>
            <person name="Garlena R.A."/>
            <person name="Russell D.A."/>
            <person name="Jacobs-Sera D."/>
            <person name="Hatfull G.F."/>
        </authorList>
    </citation>
    <scope>NUCLEOTIDE SEQUENCE [LARGE SCALE GENOMIC DNA]</scope>
</reference>
<name>A0ABZ2CSF7_9CAUD</name>
<proteinExistence type="predicted"/>
<dbReference type="EMBL" id="PP208923">
    <property type="protein sequence ID" value="WVX88024.1"/>
    <property type="molecule type" value="Genomic_DNA"/>
</dbReference>
<gene>
    <name evidence="1" type="primary">36</name>
    <name evidence="1" type="ORF">SEA_TFORTROY_36</name>
</gene>
<accession>A0ABZ2CSF7</accession>
<sequence>MSARGSRETRTHYFDAASLAELGEDVEGILADLGEWSLDSIDLDADVVMLRNHQGGAMRASVRYSAIVTLSRRST</sequence>